<dbReference type="SUPFAM" id="SSF53756">
    <property type="entry name" value="UDP-Glycosyltransferase/glycogen phosphorylase"/>
    <property type="match status" value="1"/>
</dbReference>
<evidence type="ECO:0000259" key="1">
    <source>
        <dbReference type="Pfam" id="PF00534"/>
    </source>
</evidence>
<gene>
    <name evidence="2" type="ORF">SDC9_14613</name>
</gene>
<dbReference type="EMBL" id="VSSQ01000044">
    <property type="protein sequence ID" value="MPL68880.1"/>
    <property type="molecule type" value="Genomic_DNA"/>
</dbReference>
<evidence type="ECO:0000313" key="2">
    <source>
        <dbReference type="EMBL" id="MPL68880.1"/>
    </source>
</evidence>
<organism evidence="2">
    <name type="scientific">bioreactor metagenome</name>
    <dbReference type="NCBI Taxonomy" id="1076179"/>
    <lineage>
        <taxon>unclassified sequences</taxon>
        <taxon>metagenomes</taxon>
        <taxon>ecological metagenomes</taxon>
    </lineage>
</organism>
<reference evidence="2" key="1">
    <citation type="submission" date="2019-08" db="EMBL/GenBank/DDBJ databases">
        <authorList>
            <person name="Kucharzyk K."/>
            <person name="Murdoch R.W."/>
            <person name="Higgins S."/>
            <person name="Loffler F."/>
        </authorList>
    </citation>
    <scope>NUCLEOTIDE SEQUENCE</scope>
</reference>
<feature type="domain" description="Glycosyl transferase family 1" evidence="1">
    <location>
        <begin position="211"/>
        <end position="359"/>
    </location>
</feature>
<dbReference type="AlphaFoldDB" id="A0A644TPK2"/>
<dbReference type="GO" id="GO:0016757">
    <property type="term" value="F:glycosyltransferase activity"/>
    <property type="evidence" value="ECO:0007669"/>
    <property type="project" value="InterPro"/>
</dbReference>
<name>A0A644TPK2_9ZZZZ</name>
<dbReference type="PANTHER" id="PTHR46401">
    <property type="entry name" value="GLYCOSYLTRANSFERASE WBBK-RELATED"/>
    <property type="match status" value="1"/>
</dbReference>
<comment type="caution">
    <text evidence="2">The sequence shown here is derived from an EMBL/GenBank/DDBJ whole genome shotgun (WGS) entry which is preliminary data.</text>
</comment>
<sequence>MCRGIKKMGKIKVAFLLNISENWLGGLNYYRNLLLAIVENEDLAIEPVIFVPKDADIRLFEGYPDISIIETGFLTRRNFLWFIRKILCKLINRDILLEKLLKSNNIDVISHIQADLMQIELPSAAWIPDFQHKYLPELFSRQELEGRDTSFRNLAKAYDTVILSSNNAKGDFIKFFSGFKGKAEVLQFAVTVDTSSNSNGVKYLKEKYKIDSKFFYLPNQYWTHKNHKVVLEALTLLKQTGKKVLVVSSGNTEDYRNREYFISLKQFIEEHNLYGNYYILEKIPYSDVQILSQNCLAFINPSLFEGWSTTVEEAKTMGKRILLSNIPVHLEQNPQGGEFFRPDNSKELADKMWYIWNEKHDNKVLQLDIEQKNKARRRKFAETFKRILENTIERFNNKKG</sequence>
<dbReference type="Gene3D" id="3.40.50.2000">
    <property type="entry name" value="Glycogen Phosphorylase B"/>
    <property type="match status" value="1"/>
</dbReference>
<dbReference type="Pfam" id="PF00534">
    <property type="entry name" value="Glycos_transf_1"/>
    <property type="match status" value="1"/>
</dbReference>
<proteinExistence type="predicted"/>
<dbReference type="InterPro" id="IPR001296">
    <property type="entry name" value="Glyco_trans_1"/>
</dbReference>
<dbReference type="CDD" id="cd03809">
    <property type="entry name" value="GT4_MtfB-like"/>
    <property type="match status" value="1"/>
</dbReference>
<protein>
    <recommendedName>
        <fullName evidence="1">Glycosyl transferase family 1 domain-containing protein</fullName>
    </recommendedName>
</protein>
<accession>A0A644TPK2</accession>
<dbReference type="PANTHER" id="PTHR46401:SF8">
    <property type="entry name" value="BLL6006 PROTEIN"/>
    <property type="match status" value="1"/>
</dbReference>